<evidence type="ECO:0000256" key="1">
    <source>
        <dbReference type="SAM" id="MobiDB-lite"/>
    </source>
</evidence>
<comment type="caution">
    <text evidence="2">The sequence shown here is derived from an EMBL/GenBank/DDBJ whole genome shotgun (WGS) entry which is preliminary data.</text>
</comment>
<proteinExistence type="predicted"/>
<feature type="region of interest" description="Disordered" evidence="1">
    <location>
        <begin position="1"/>
        <end position="24"/>
    </location>
</feature>
<evidence type="ECO:0000313" key="3">
    <source>
        <dbReference type="Proteomes" id="UP001150941"/>
    </source>
</evidence>
<accession>A0A9W9NHL5</accession>
<evidence type="ECO:0000313" key="2">
    <source>
        <dbReference type="EMBL" id="KAJ5220184.1"/>
    </source>
</evidence>
<dbReference type="Proteomes" id="UP001150941">
    <property type="component" value="Unassembled WGS sequence"/>
</dbReference>
<name>A0A9W9NHL5_9EURO</name>
<gene>
    <name evidence="2" type="ORF">N7468_009388</name>
</gene>
<reference evidence="2" key="2">
    <citation type="journal article" date="2023" name="IMA Fungus">
        <title>Comparative genomic study of the Penicillium genus elucidates a diverse pangenome and 15 lateral gene transfer events.</title>
        <authorList>
            <person name="Petersen C."/>
            <person name="Sorensen T."/>
            <person name="Nielsen M.R."/>
            <person name="Sondergaard T.E."/>
            <person name="Sorensen J.L."/>
            <person name="Fitzpatrick D.A."/>
            <person name="Frisvad J.C."/>
            <person name="Nielsen K.L."/>
        </authorList>
    </citation>
    <scope>NUCLEOTIDE SEQUENCE</scope>
    <source>
        <strain evidence="2">IBT 19713</strain>
    </source>
</reference>
<organism evidence="2 3">
    <name type="scientific">Penicillium chermesinum</name>
    <dbReference type="NCBI Taxonomy" id="63820"/>
    <lineage>
        <taxon>Eukaryota</taxon>
        <taxon>Fungi</taxon>
        <taxon>Dikarya</taxon>
        <taxon>Ascomycota</taxon>
        <taxon>Pezizomycotina</taxon>
        <taxon>Eurotiomycetes</taxon>
        <taxon>Eurotiomycetidae</taxon>
        <taxon>Eurotiales</taxon>
        <taxon>Aspergillaceae</taxon>
        <taxon>Penicillium</taxon>
    </lineage>
</organism>
<dbReference type="RefSeq" id="XP_058327014.1">
    <property type="nucleotide sequence ID" value="XM_058478684.1"/>
</dbReference>
<protein>
    <submittedName>
        <fullName evidence="2">Uncharacterized protein</fullName>
    </submittedName>
</protein>
<dbReference type="AlphaFoldDB" id="A0A9W9NHL5"/>
<sequence>MYGVPGSELSQGPDPPPPRPWYFDLNRSESRLTAPVTNSAREDGSPNGIAIGWDLTVEEPRWIAKGSHPRCLGGNRALRSD</sequence>
<dbReference type="EMBL" id="JAPQKS010000007">
    <property type="protein sequence ID" value="KAJ5220184.1"/>
    <property type="molecule type" value="Genomic_DNA"/>
</dbReference>
<keyword evidence="3" id="KW-1185">Reference proteome</keyword>
<dbReference type="GeneID" id="83205987"/>
<reference evidence="2" key="1">
    <citation type="submission" date="2022-11" db="EMBL/GenBank/DDBJ databases">
        <authorList>
            <person name="Petersen C."/>
        </authorList>
    </citation>
    <scope>NUCLEOTIDE SEQUENCE</scope>
    <source>
        <strain evidence="2">IBT 19713</strain>
    </source>
</reference>